<gene>
    <name evidence="1" type="ORF">PLEPLA_LOCUS42059</name>
</gene>
<reference evidence="1" key="1">
    <citation type="submission" date="2020-03" db="EMBL/GenBank/DDBJ databases">
        <authorList>
            <person name="Weist P."/>
        </authorList>
    </citation>
    <scope>NUCLEOTIDE SEQUENCE</scope>
</reference>
<evidence type="ECO:0000313" key="1">
    <source>
        <dbReference type="EMBL" id="CAB1454295.1"/>
    </source>
</evidence>
<organism evidence="1 2">
    <name type="scientific">Pleuronectes platessa</name>
    <name type="common">European plaice</name>
    <dbReference type="NCBI Taxonomy" id="8262"/>
    <lineage>
        <taxon>Eukaryota</taxon>
        <taxon>Metazoa</taxon>
        <taxon>Chordata</taxon>
        <taxon>Craniata</taxon>
        <taxon>Vertebrata</taxon>
        <taxon>Euteleostomi</taxon>
        <taxon>Actinopterygii</taxon>
        <taxon>Neopterygii</taxon>
        <taxon>Teleostei</taxon>
        <taxon>Neoteleostei</taxon>
        <taxon>Acanthomorphata</taxon>
        <taxon>Carangaria</taxon>
        <taxon>Pleuronectiformes</taxon>
        <taxon>Pleuronectoidei</taxon>
        <taxon>Pleuronectidae</taxon>
        <taxon>Pleuronectes</taxon>
    </lineage>
</organism>
<dbReference type="EMBL" id="CADEAL010004205">
    <property type="protein sequence ID" value="CAB1454295.1"/>
    <property type="molecule type" value="Genomic_DNA"/>
</dbReference>
<protein>
    <submittedName>
        <fullName evidence="1">Uncharacterized protein</fullName>
    </submittedName>
</protein>
<comment type="caution">
    <text evidence="1">The sequence shown here is derived from an EMBL/GenBank/DDBJ whole genome shotgun (WGS) entry which is preliminary data.</text>
</comment>
<evidence type="ECO:0000313" key="2">
    <source>
        <dbReference type="Proteomes" id="UP001153269"/>
    </source>
</evidence>
<proteinExistence type="predicted"/>
<sequence>MMATLTLSDRLTGFAKCVSGLTGSSEGNGRRSEAGFLYTMTQSLHITPIIAESPHLQCGKTTPLYLPVL</sequence>
<accession>A0A9N7VRA3</accession>
<name>A0A9N7VRA3_PLEPL</name>
<dbReference type="AlphaFoldDB" id="A0A9N7VRA3"/>
<keyword evidence="2" id="KW-1185">Reference proteome</keyword>
<dbReference type="Proteomes" id="UP001153269">
    <property type="component" value="Unassembled WGS sequence"/>
</dbReference>